<sequence length="122" mass="14414">MLWDKIYKINASYQNKFDKMDESLMRPAISEYLKNYVSTSKVHRFKNLHEPRNATEEELAAFHSKAYDFVITNNIEDFDKSVNQNDNVIKDDDEIPNNSNFHPKEQSELELPDDILNTDKEQ</sequence>
<name>A0A2I1G4U1_9GLOM</name>
<proteinExistence type="predicted"/>
<dbReference type="Proteomes" id="UP000234323">
    <property type="component" value="Unassembled WGS sequence"/>
</dbReference>
<dbReference type="AlphaFoldDB" id="A0A2I1G4U1"/>
<comment type="caution">
    <text evidence="2">The sequence shown here is derived from an EMBL/GenBank/DDBJ whole genome shotgun (WGS) entry which is preliminary data.</text>
</comment>
<reference evidence="2 3" key="1">
    <citation type="submission" date="2015-10" db="EMBL/GenBank/DDBJ databases">
        <title>Genome analyses suggest a sexual origin of heterokaryosis in a supposedly ancient asexual fungus.</title>
        <authorList>
            <person name="Ropars J."/>
            <person name="Sedzielewska K."/>
            <person name="Noel J."/>
            <person name="Charron P."/>
            <person name="Farinelli L."/>
            <person name="Marton T."/>
            <person name="Kruger M."/>
            <person name="Pelin A."/>
            <person name="Brachmann A."/>
            <person name="Corradi N."/>
        </authorList>
    </citation>
    <scope>NUCLEOTIDE SEQUENCE [LARGE SCALE GENOMIC DNA]</scope>
    <source>
        <strain evidence="2 3">A4</strain>
    </source>
</reference>
<accession>A0A2I1G4U1</accession>
<dbReference type="EMBL" id="LLXI01000156">
    <property type="protein sequence ID" value="PKY41591.1"/>
    <property type="molecule type" value="Genomic_DNA"/>
</dbReference>
<feature type="region of interest" description="Disordered" evidence="1">
    <location>
        <begin position="87"/>
        <end position="122"/>
    </location>
</feature>
<evidence type="ECO:0000313" key="3">
    <source>
        <dbReference type="Proteomes" id="UP000234323"/>
    </source>
</evidence>
<evidence type="ECO:0000313" key="2">
    <source>
        <dbReference type="EMBL" id="PKY41591.1"/>
    </source>
</evidence>
<organism evidence="2 3">
    <name type="scientific">Rhizophagus irregularis</name>
    <dbReference type="NCBI Taxonomy" id="588596"/>
    <lineage>
        <taxon>Eukaryota</taxon>
        <taxon>Fungi</taxon>
        <taxon>Fungi incertae sedis</taxon>
        <taxon>Mucoromycota</taxon>
        <taxon>Glomeromycotina</taxon>
        <taxon>Glomeromycetes</taxon>
        <taxon>Glomerales</taxon>
        <taxon>Glomeraceae</taxon>
        <taxon>Rhizophagus</taxon>
    </lineage>
</organism>
<keyword evidence="3" id="KW-1185">Reference proteome</keyword>
<evidence type="ECO:0000256" key="1">
    <source>
        <dbReference type="SAM" id="MobiDB-lite"/>
    </source>
</evidence>
<gene>
    <name evidence="2" type="ORF">RhiirA4_455199</name>
</gene>
<protein>
    <submittedName>
        <fullName evidence="2">Uncharacterized protein</fullName>
    </submittedName>
</protein>